<evidence type="ECO:0000313" key="2">
    <source>
        <dbReference type="Proteomes" id="UP000887013"/>
    </source>
</evidence>
<dbReference type="AlphaFoldDB" id="A0A8X6QBJ5"/>
<gene>
    <name evidence="1" type="ORF">NPIL_206341</name>
</gene>
<sequence>MLAVAAKWAKNSDNIYLVSIVSIIEDSKPASQTRWFNVEVSRILVLFYYFPAANNHSFVLLKKSSTKPAK</sequence>
<accession>A0A8X6QBJ5</accession>
<proteinExistence type="predicted"/>
<protein>
    <submittedName>
        <fullName evidence="1">Uncharacterized protein</fullName>
    </submittedName>
</protein>
<reference evidence="1" key="1">
    <citation type="submission" date="2020-08" db="EMBL/GenBank/DDBJ databases">
        <title>Multicomponent nature underlies the extraordinary mechanical properties of spider dragline silk.</title>
        <authorList>
            <person name="Kono N."/>
            <person name="Nakamura H."/>
            <person name="Mori M."/>
            <person name="Yoshida Y."/>
            <person name="Ohtoshi R."/>
            <person name="Malay A.D."/>
            <person name="Moran D.A.P."/>
            <person name="Tomita M."/>
            <person name="Numata K."/>
            <person name="Arakawa K."/>
        </authorList>
    </citation>
    <scope>NUCLEOTIDE SEQUENCE</scope>
</reference>
<keyword evidence="2" id="KW-1185">Reference proteome</keyword>
<dbReference type="Proteomes" id="UP000887013">
    <property type="component" value="Unassembled WGS sequence"/>
</dbReference>
<name>A0A8X6QBJ5_NEPPI</name>
<organism evidence="1 2">
    <name type="scientific">Nephila pilipes</name>
    <name type="common">Giant wood spider</name>
    <name type="synonym">Nephila maculata</name>
    <dbReference type="NCBI Taxonomy" id="299642"/>
    <lineage>
        <taxon>Eukaryota</taxon>
        <taxon>Metazoa</taxon>
        <taxon>Ecdysozoa</taxon>
        <taxon>Arthropoda</taxon>
        <taxon>Chelicerata</taxon>
        <taxon>Arachnida</taxon>
        <taxon>Araneae</taxon>
        <taxon>Araneomorphae</taxon>
        <taxon>Entelegynae</taxon>
        <taxon>Araneoidea</taxon>
        <taxon>Nephilidae</taxon>
        <taxon>Nephila</taxon>
    </lineage>
</organism>
<comment type="caution">
    <text evidence="1">The sequence shown here is derived from an EMBL/GenBank/DDBJ whole genome shotgun (WGS) entry which is preliminary data.</text>
</comment>
<evidence type="ECO:0000313" key="1">
    <source>
        <dbReference type="EMBL" id="GFU16651.1"/>
    </source>
</evidence>
<dbReference type="EMBL" id="BMAW01030489">
    <property type="protein sequence ID" value="GFU16651.1"/>
    <property type="molecule type" value="Genomic_DNA"/>
</dbReference>